<dbReference type="eggNOG" id="KOG4668">
    <property type="taxonomic scope" value="Eukaryota"/>
</dbReference>
<evidence type="ECO:0000313" key="2">
    <source>
        <dbReference type="EMBL" id="EYU29483.1"/>
    </source>
</evidence>
<proteinExistence type="predicted"/>
<name>A0A022QQF1_ERYGU</name>
<keyword evidence="1" id="KW-0812">Transmembrane</keyword>
<keyword evidence="1" id="KW-1133">Transmembrane helix</keyword>
<dbReference type="PhylomeDB" id="A0A022QQF1"/>
<gene>
    <name evidence="2" type="ORF">MIMGU_mgv11b024490mg</name>
</gene>
<feature type="transmembrane region" description="Helical" evidence="1">
    <location>
        <begin position="47"/>
        <end position="65"/>
    </location>
</feature>
<keyword evidence="3" id="KW-1185">Reference proteome</keyword>
<dbReference type="AlphaFoldDB" id="A0A022QQF1"/>
<evidence type="ECO:0000256" key="1">
    <source>
        <dbReference type="SAM" id="Phobius"/>
    </source>
</evidence>
<organism evidence="2 3">
    <name type="scientific">Erythranthe guttata</name>
    <name type="common">Yellow monkey flower</name>
    <name type="synonym">Mimulus guttatus</name>
    <dbReference type="NCBI Taxonomy" id="4155"/>
    <lineage>
        <taxon>Eukaryota</taxon>
        <taxon>Viridiplantae</taxon>
        <taxon>Streptophyta</taxon>
        <taxon>Embryophyta</taxon>
        <taxon>Tracheophyta</taxon>
        <taxon>Spermatophyta</taxon>
        <taxon>Magnoliopsida</taxon>
        <taxon>eudicotyledons</taxon>
        <taxon>Gunneridae</taxon>
        <taxon>Pentapetalae</taxon>
        <taxon>asterids</taxon>
        <taxon>lamiids</taxon>
        <taxon>Lamiales</taxon>
        <taxon>Phrymaceae</taxon>
        <taxon>Erythranthe</taxon>
    </lineage>
</organism>
<keyword evidence="1" id="KW-0472">Membrane</keyword>
<dbReference type="Proteomes" id="UP000030748">
    <property type="component" value="Unassembled WGS sequence"/>
</dbReference>
<protein>
    <submittedName>
        <fullName evidence="2">Uncharacterized protein</fullName>
    </submittedName>
</protein>
<dbReference type="STRING" id="4155.A0A022QQF1"/>
<dbReference type="EMBL" id="KI631230">
    <property type="protein sequence ID" value="EYU29483.1"/>
    <property type="molecule type" value="Genomic_DNA"/>
</dbReference>
<accession>A0A022QQF1</accession>
<reference evidence="2 3" key="1">
    <citation type="journal article" date="2013" name="Proc. Natl. Acad. Sci. U.S.A.">
        <title>Fine-scale variation in meiotic recombination in Mimulus inferred from population shotgun sequencing.</title>
        <authorList>
            <person name="Hellsten U."/>
            <person name="Wright K.M."/>
            <person name="Jenkins J."/>
            <person name="Shu S."/>
            <person name="Yuan Y."/>
            <person name="Wessler S.R."/>
            <person name="Schmutz J."/>
            <person name="Willis J.H."/>
            <person name="Rokhsar D.S."/>
        </authorList>
    </citation>
    <scope>NUCLEOTIDE SEQUENCE [LARGE SCALE GENOMIC DNA]</scope>
    <source>
        <strain evidence="3">cv. DUN x IM62</strain>
    </source>
</reference>
<sequence>MEEKVMCKLYVQDGGKANRTKKRRNHGSFEFRDLFEIVNNLIYNNQVNSTFVTLCAALFFAGAVAKSAHMHIFLP</sequence>
<evidence type="ECO:0000313" key="3">
    <source>
        <dbReference type="Proteomes" id="UP000030748"/>
    </source>
</evidence>